<proteinExistence type="predicted"/>
<gene>
    <name evidence="1" type="ORF">AN2V17_22060</name>
</gene>
<comment type="caution">
    <text evidence="1">The sequence shown here is derived from an EMBL/GenBank/DDBJ whole genome shotgun (WGS) entry which is preliminary data.</text>
</comment>
<protein>
    <submittedName>
        <fullName evidence="1">Uncharacterized protein</fullName>
    </submittedName>
</protein>
<accession>A0ACB5UJ41</accession>
<sequence length="999" mass="111597">MDKKQIDTNGIAVIGMAGQFPKAKDIESYWNNIIDGKECISFFTDEELREAGIDENLFHNPHYVKAKGVLEGMDLFDADFFKINPNEAKLTDPQHRLLLEGAWCALEHAGYASYTYDGSIGVYAGCAMNSYMLLNVYPYIKKEVSAGTLIAAIGNDKDSLTTNIAYRMNLSGPAVTVQSSSSTSLVASSLACQSLLTYQCDMAIAGGIAVGPPSVGGYLYQEGGIMSPDGHCRAFDKQANGFVPGMGYGLVVLKRLSDAIEDRDYIWAVIKGFAVNNDGYDKVSYSAPSVTKQSEVIVEAQTIAGISPDTITYIETHGTGTNLGDPIEIAALTEAFRMGTNKKQYCAIGSVKTNIGHLDTAGGVAGLIKTCMALKNKTLPPSLHYNEPNPNIDFATSPFYVNTEAKYWESGDFPRRAGVSSIGMGGTNAHMILEEYDNNADKIHAMDNKPCILMLSAKTPKALDNYTNNLMAYLCSNKDNRLEDVAYTLAVGRNEFEYRQALICSSGKEYIEAIENKSKEIYTGIQHKEKKIAFMFTGQGSQYSKMGQDLYMRYELYKSTFDLCADLYKKYSGEDLRDIIYRDNTNLVKQTQFSQPALFAFEYALAKLLMSWGLDPHAMIGHSLGEYVAACIAGVISLDDCIKMIHYRSFLMQKQVKGSMMVVAANEDALKEWIIPYKQSLCLAAVNGPNLCVVSGEDESIMSLRNKLLKEDIFCRKLVTSHAFHSMMMEPMMEEYAEIIKDITFKKPQIPYISSVTGKWITDDEVMNIEYWVNQIRATVRFSYGVQELLKEENTVILEVGPGNSLTTIVKQHLCTDSNQQVIASVDALNGKRSSIEALMKAVAQLWTAGITILWEAFYKDKTYYRLPLPTYPFERKSYWYGKDENTAISSDDTKEVTEEYVDQHFQPRPTLQNDYIPPVSEMEKEITKIVEELLGINGIGIEDDFFELGGHSLLATQVLSRIYYKFQVKISLKDIFYNFTIKEMVRIMQENDGVSRTN</sequence>
<evidence type="ECO:0000313" key="2">
    <source>
        <dbReference type="Proteomes" id="UP001374599"/>
    </source>
</evidence>
<reference evidence="1" key="1">
    <citation type="submission" date="2023-09" db="EMBL/GenBank/DDBJ databases">
        <title>Vallitalea sediminicola and Vallitalea maricola sp. nov., anaerobic bacteria isolated from marine sediment.</title>
        <authorList>
            <person name="Hirano S."/>
            <person name="Maeda A."/>
            <person name="Terahara T."/>
            <person name="Mori K."/>
            <person name="Hamada M."/>
            <person name="Matsumoto R."/>
            <person name="Kobayashi T."/>
        </authorList>
    </citation>
    <scope>NUCLEOTIDE SEQUENCE</scope>
    <source>
        <strain evidence="1">AN17-2</strain>
    </source>
</reference>
<evidence type="ECO:0000313" key="1">
    <source>
        <dbReference type="EMBL" id="GMQ62974.1"/>
    </source>
</evidence>
<name>A0ACB5UJ41_9FIRM</name>
<dbReference type="EMBL" id="BTPU01000032">
    <property type="protein sequence ID" value="GMQ62974.1"/>
    <property type="molecule type" value="Genomic_DNA"/>
</dbReference>
<dbReference type="Proteomes" id="UP001374599">
    <property type="component" value="Unassembled WGS sequence"/>
</dbReference>
<keyword evidence="2" id="KW-1185">Reference proteome</keyword>
<organism evidence="1 2">
    <name type="scientific">Vallitalea maricola</name>
    <dbReference type="NCBI Taxonomy" id="3074433"/>
    <lineage>
        <taxon>Bacteria</taxon>
        <taxon>Bacillati</taxon>
        <taxon>Bacillota</taxon>
        <taxon>Clostridia</taxon>
        <taxon>Lachnospirales</taxon>
        <taxon>Vallitaleaceae</taxon>
        <taxon>Vallitalea</taxon>
    </lineage>
</organism>